<dbReference type="NCBIfam" id="TIGR03448">
    <property type="entry name" value="mycothiol_MshD"/>
    <property type="match status" value="1"/>
</dbReference>
<keyword evidence="2 4" id="KW-0677">Repeat</keyword>
<evidence type="ECO:0000256" key="1">
    <source>
        <dbReference type="ARBA" id="ARBA00022679"/>
    </source>
</evidence>
<feature type="binding site" evidence="4">
    <location>
        <begin position="78"/>
        <end position="80"/>
    </location>
    <ligand>
        <name>acetyl-CoA</name>
        <dbReference type="ChEBI" id="CHEBI:57288"/>
        <label>1</label>
    </ligand>
</feature>
<evidence type="ECO:0000256" key="3">
    <source>
        <dbReference type="ARBA" id="ARBA00023315"/>
    </source>
</evidence>
<dbReference type="PANTHER" id="PTHR43877:SF2">
    <property type="entry name" value="AMINOALKYLPHOSPHONATE N-ACETYLTRANSFERASE-RELATED"/>
    <property type="match status" value="1"/>
</dbReference>
<comment type="catalytic activity">
    <reaction evidence="4">
        <text>1D-myo-inositol 2-(L-cysteinylamino)-2-deoxy-alpha-D-glucopyranoside + acetyl-CoA = mycothiol + CoA + H(+)</text>
        <dbReference type="Rhea" id="RHEA:26172"/>
        <dbReference type="ChEBI" id="CHEBI:15378"/>
        <dbReference type="ChEBI" id="CHEBI:16768"/>
        <dbReference type="ChEBI" id="CHEBI:57287"/>
        <dbReference type="ChEBI" id="CHEBI:57288"/>
        <dbReference type="ChEBI" id="CHEBI:58887"/>
        <dbReference type="EC" id="2.3.1.189"/>
    </reaction>
</comment>
<dbReference type="PROSITE" id="PS51186">
    <property type="entry name" value="GNAT"/>
    <property type="match status" value="2"/>
</dbReference>
<accession>A0A5B8C6L3</accession>
<comment type="caution">
    <text evidence="4">Lacks conserved residue(s) required for the propagation of feature annotation.</text>
</comment>
<sequence>MITQEDRLNGDVAAPDVLDLADEVARADGVEALSEQTVLELRTPVRPVRHFLAHDDGGGLVGYAQLDPGEGDEASAELAVVPFARRRGVGRALLDAVRAAAPGVSVWAHGNLTGAQALAASAGMSVVRELLQMSAPLGPVDATVPRHPGVVVQTFDPDRDEHDWVTLNARAFATHPEQGRMTVADLRAREAEAWFDPTLLWLVRPVTAPDGAPLASMWVKVVPGERSGEIYALGVDPEAQGQGLGGMLTRRALAELHRRGLSRATLYVEGDNAAALRTYQREGFHCVAIDVQYR</sequence>
<comment type="subunit">
    <text evidence="4">Monomer.</text>
</comment>
<dbReference type="AlphaFoldDB" id="A0A5B8C6L3"/>
<dbReference type="RefSeq" id="WP_139930393.1">
    <property type="nucleotide sequence ID" value="NZ_CP040915.1"/>
</dbReference>
<dbReference type="Gene3D" id="3.40.630.30">
    <property type="match status" value="1"/>
</dbReference>
<keyword evidence="1 4" id="KW-0808">Transferase</keyword>
<feature type="binding site" evidence="4">
    <location>
        <begin position="272"/>
        <end position="277"/>
    </location>
    <ligand>
        <name>acetyl-CoA</name>
        <dbReference type="ChEBI" id="CHEBI:57288"/>
        <label>2</label>
    </ligand>
</feature>
<evidence type="ECO:0000313" key="7">
    <source>
        <dbReference type="Proteomes" id="UP000314616"/>
    </source>
</evidence>
<feature type="domain" description="N-acetyltransferase" evidence="5">
    <location>
        <begin position="150"/>
        <end position="294"/>
    </location>
</feature>
<proteinExistence type="inferred from homology"/>
<feature type="binding site" evidence="4">
    <location>
        <position position="267"/>
    </location>
    <ligand>
        <name>1D-myo-inositol 2-(L-cysteinylamino)-2-deoxy-alpha-D-glucopyranoside</name>
        <dbReference type="ChEBI" id="CHEBI:58887"/>
    </ligand>
</feature>
<dbReference type="SUPFAM" id="SSF55729">
    <property type="entry name" value="Acyl-CoA N-acyltransferases (Nat)"/>
    <property type="match status" value="1"/>
</dbReference>
<dbReference type="Pfam" id="PF00583">
    <property type="entry name" value="Acetyltransf_1"/>
    <property type="match status" value="1"/>
</dbReference>
<comment type="similarity">
    <text evidence="4">Belongs to the acetyltransferase family. MshD subfamily.</text>
</comment>
<dbReference type="GO" id="GO:0010125">
    <property type="term" value="P:mycothiol biosynthetic process"/>
    <property type="evidence" value="ECO:0007669"/>
    <property type="project" value="UniProtKB-UniRule"/>
</dbReference>
<gene>
    <name evidence="4 6" type="primary">mshD</name>
    <name evidence="6" type="ORF">FE374_16760</name>
</gene>
<feature type="binding site" evidence="4">
    <location>
        <position position="177"/>
    </location>
    <ligand>
        <name>1D-myo-inositol 2-(L-cysteinylamino)-2-deoxy-alpha-D-glucopyranoside</name>
        <dbReference type="ChEBI" id="CHEBI:58887"/>
    </ligand>
</feature>
<organism evidence="6 7">
    <name type="scientific">Georgenia yuyongxinii</name>
    <dbReference type="NCBI Taxonomy" id="2589797"/>
    <lineage>
        <taxon>Bacteria</taxon>
        <taxon>Bacillati</taxon>
        <taxon>Actinomycetota</taxon>
        <taxon>Actinomycetes</taxon>
        <taxon>Micrococcales</taxon>
        <taxon>Bogoriellaceae</taxon>
        <taxon>Georgenia</taxon>
    </lineage>
</organism>
<dbReference type="EMBL" id="CP040915">
    <property type="protein sequence ID" value="QDC26048.1"/>
    <property type="molecule type" value="Genomic_DNA"/>
</dbReference>
<feature type="binding site" evidence="4">
    <location>
        <begin position="233"/>
        <end position="235"/>
    </location>
    <ligand>
        <name>acetyl-CoA</name>
        <dbReference type="ChEBI" id="CHEBI:57288"/>
        <label>2</label>
    </ligand>
</feature>
<dbReference type="HAMAP" id="MF_01698">
    <property type="entry name" value="MshD"/>
    <property type="match status" value="1"/>
</dbReference>
<evidence type="ECO:0000256" key="4">
    <source>
        <dbReference type="HAMAP-Rule" id="MF_01698"/>
    </source>
</evidence>
<feature type="domain" description="N-acetyltransferase" evidence="5">
    <location>
        <begin position="8"/>
        <end position="138"/>
    </location>
</feature>
<comment type="function">
    <text evidence="4">Catalyzes the transfer of acetyl from acetyl-CoA to desacetylmycothiol (Cys-GlcN-Ins) to form mycothiol.</text>
</comment>
<dbReference type="PIRSF" id="PIRSF021524">
    <property type="entry name" value="MSH_acetyltransferase"/>
    <property type="match status" value="1"/>
</dbReference>
<evidence type="ECO:0000256" key="2">
    <source>
        <dbReference type="ARBA" id="ARBA00022737"/>
    </source>
</evidence>
<dbReference type="OrthoDB" id="3208058at2"/>
<name>A0A5B8C6L3_9MICO</name>
<dbReference type="GO" id="GO:0035447">
    <property type="term" value="F:mycothiol synthase activity"/>
    <property type="evidence" value="ECO:0007669"/>
    <property type="project" value="UniProtKB-UniRule"/>
</dbReference>
<dbReference type="InterPro" id="IPR016181">
    <property type="entry name" value="Acyl_CoA_acyltransferase"/>
</dbReference>
<protein>
    <recommendedName>
        <fullName evidence="4">Mycothiol acetyltransferase</fullName>
        <shortName evidence="4">MSH acetyltransferase</shortName>
        <ecNumber evidence="4">2.3.1.189</ecNumber>
    </recommendedName>
    <alternativeName>
        <fullName evidence="4">Mycothiol synthase</fullName>
    </alternativeName>
</protein>
<reference evidence="6 7" key="1">
    <citation type="submission" date="2019-05" db="EMBL/GenBank/DDBJ databases">
        <title>Georgenia *** sp. nov., and Georgenia *** sp. nov., isolated from the intestinal contents of plateau pika (Ochotona curzoniae) in the Qinghai-Tibet plateau of China.</title>
        <authorList>
            <person name="Tian Z."/>
        </authorList>
    </citation>
    <scope>NUCLEOTIDE SEQUENCE [LARGE SCALE GENOMIC DNA]</scope>
    <source>
        <strain evidence="6 7">Z443</strain>
    </source>
</reference>
<evidence type="ECO:0000313" key="6">
    <source>
        <dbReference type="EMBL" id="QDC26048.1"/>
    </source>
</evidence>
<feature type="binding site" evidence="4">
    <location>
        <position position="229"/>
    </location>
    <ligand>
        <name>1D-myo-inositol 2-(L-cysteinylamino)-2-deoxy-alpha-D-glucopyranoside</name>
        <dbReference type="ChEBI" id="CHEBI:58887"/>
    </ligand>
</feature>
<feature type="binding site" evidence="4">
    <location>
        <position position="35"/>
    </location>
    <ligand>
        <name>1D-myo-inositol 2-(L-cysteinylamino)-2-deoxy-alpha-D-glucopyranoside</name>
        <dbReference type="ChEBI" id="CHEBI:58887"/>
    </ligand>
</feature>
<dbReference type="InterPro" id="IPR050832">
    <property type="entry name" value="Bact_Acetyltransf"/>
</dbReference>
<dbReference type="EC" id="2.3.1.189" evidence="4"/>
<feature type="binding site" evidence="4">
    <location>
        <position position="220"/>
    </location>
    <ligand>
        <name>1D-myo-inositol 2-(L-cysteinylamino)-2-deoxy-alpha-D-glucopyranoside</name>
        <dbReference type="ChEBI" id="CHEBI:58887"/>
    </ligand>
</feature>
<dbReference type="Pfam" id="PF13508">
    <property type="entry name" value="Acetyltransf_7"/>
    <property type="match status" value="1"/>
</dbReference>
<dbReference type="PANTHER" id="PTHR43877">
    <property type="entry name" value="AMINOALKYLPHOSPHONATE N-ACETYLTRANSFERASE-RELATED-RELATED"/>
    <property type="match status" value="1"/>
</dbReference>
<evidence type="ECO:0000259" key="5">
    <source>
        <dbReference type="PROSITE" id="PS51186"/>
    </source>
</evidence>
<dbReference type="InterPro" id="IPR000182">
    <property type="entry name" value="GNAT_dom"/>
</dbReference>
<dbReference type="CDD" id="cd04301">
    <property type="entry name" value="NAT_SF"/>
    <property type="match status" value="2"/>
</dbReference>
<dbReference type="KEGG" id="gyu:FE374_16760"/>
<keyword evidence="3 4" id="KW-0012">Acyltransferase</keyword>
<dbReference type="InterPro" id="IPR017813">
    <property type="entry name" value="Mycothiol_AcTrfase"/>
</dbReference>
<dbReference type="Proteomes" id="UP000314616">
    <property type="component" value="Chromosome"/>
</dbReference>